<sequence>MEPTQTCNRKEGVVIGDEGLQGMADNTLRILRYHGLLVEISQNVYAPKDLVATSSLRARMVELCAPRGAIACLLCAHWIYTGRWPANYLPHFSFAHPKSSRNPVVMRKNIPEYQLRYFADFPVTTPLKTLQDIAERYPLDTVFSCALNLVYSKHLTAQEISIVASYLDSKRYSTARKGLHSIARYLAST</sequence>
<evidence type="ECO:0000313" key="1">
    <source>
        <dbReference type="EMBL" id="MDY5155614.1"/>
    </source>
</evidence>
<evidence type="ECO:0000313" key="2">
    <source>
        <dbReference type="Proteomes" id="UP001281731"/>
    </source>
</evidence>
<dbReference type="Proteomes" id="UP001281731">
    <property type="component" value="Unassembled WGS sequence"/>
</dbReference>
<dbReference type="RefSeq" id="WP_022865542.1">
    <property type="nucleotide sequence ID" value="NZ_CAMYCL010000024.1"/>
</dbReference>
<comment type="caution">
    <text evidence="1">The sequence shown here is derived from an EMBL/GenBank/DDBJ whole genome shotgun (WGS) entry which is preliminary data.</text>
</comment>
<protein>
    <recommendedName>
        <fullName evidence="3">AbiEi antitoxin C-terminal domain-containing protein</fullName>
    </recommendedName>
</protein>
<reference evidence="1" key="1">
    <citation type="submission" date="2023-10" db="EMBL/GenBank/DDBJ databases">
        <title>Whole Genome based description of the genera Actinobaculum and Actinotignum reveals a complex phylogenetic relationship within the species included in the genus Actinotignum.</title>
        <authorList>
            <person name="Jensen C.S."/>
            <person name="Dargis R."/>
            <person name="Kemp M."/>
            <person name="Christensen J.J."/>
        </authorList>
    </citation>
    <scope>NUCLEOTIDE SEQUENCE</scope>
    <source>
        <strain evidence="1">SLA_B511</strain>
    </source>
</reference>
<evidence type="ECO:0008006" key="3">
    <source>
        <dbReference type="Google" id="ProtNLM"/>
    </source>
</evidence>
<organism evidence="1 2">
    <name type="scientific">Actinotignum urinale</name>
    <dbReference type="NCBI Taxonomy" id="190146"/>
    <lineage>
        <taxon>Bacteria</taxon>
        <taxon>Bacillati</taxon>
        <taxon>Actinomycetota</taxon>
        <taxon>Actinomycetes</taxon>
        <taxon>Actinomycetales</taxon>
        <taxon>Actinomycetaceae</taxon>
        <taxon>Actinotignum</taxon>
    </lineage>
</organism>
<gene>
    <name evidence="1" type="ORF">R6G80_07770</name>
</gene>
<dbReference type="AlphaFoldDB" id="A0AAW9I017"/>
<accession>A0AAW9I017</accession>
<dbReference type="EMBL" id="JAWNGC010000015">
    <property type="protein sequence ID" value="MDY5155614.1"/>
    <property type="molecule type" value="Genomic_DNA"/>
</dbReference>
<proteinExistence type="predicted"/>
<name>A0AAW9I017_9ACTO</name>